<evidence type="ECO:0000256" key="1">
    <source>
        <dbReference type="SAM" id="Phobius"/>
    </source>
</evidence>
<dbReference type="AlphaFoldDB" id="A0AAN9KQ97"/>
<proteinExistence type="predicted"/>
<accession>A0AAN9KQ97</accession>
<comment type="caution">
    <text evidence="2">The sequence shown here is derived from an EMBL/GenBank/DDBJ whole genome shotgun (WGS) entry which is preliminary data.</text>
</comment>
<organism evidence="2 3">
    <name type="scientific">Canavalia gladiata</name>
    <name type="common">Sword bean</name>
    <name type="synonym">Dolichos gladiatus</name>
    <dbReference type="NCBI Taxonomy" id="3824"/>
    <lineage>
        <taxon>Eukaryota</taxon>
        <taxon>Viridiplantae</taxon>
        <taxon>Streptophyta</taxon>
        <taxon>Embryophyta</taxon>
        <taxon>Tracheophyta</taxon>
        <taxon>Spermatophyta</taxon>
        <taxon>Magnoliopsida</taxon>
        <taxon>eudicotyledons</taxon>
        <taxon>Gunneridae</taxon>
        <taxon>Pentapetalae</taxon>
        <taxon>rosids</taxon>
        <taxon>fabids</taxon>
        <taxon>Fabales</taxon>
        <taxon>Fabaceae</taxon>
        <taxon>Papilionoideae</taxon>
        <taxon>50 kb inversion clade</taxon>
        <taxon>NPAAA clade</taxon>
        <taxon>indigoferoid/millettioid clade</taxon>
        <taxon>Phaseoleae</taxon>
        <taxon>Canavalia</taxon>
    </lineage>
</organism>
<dbReference type="EMBL" id="JAYMYQ010000007">
    <property type="protein sequence ID" value="KAK7321434.1"/>
    <property type="molecule type" value="Genomic_DNA"/>
</dbReference>
<sequence>MKPIKFQSEENCIGRSVGLVRARQKWGQKWIRIGHWGGLFASSLQLIEVNPSPCTFIGGCMIAFFSILMIALAF</sequence>
<keyword evidence="1" id="KW-1133">Transmembrane helix</keyword>
<evidence type="ECO:0000313" key="3">
    <source>
        <dbReference type="Proteomes" id="UP001367508"/>
    </source>
</evidence>
<keyword evidence="1" id="KW-0472">Membrane</keyword>
<gene>
    <name evidence="2" type="ORF">VNO77_32080</name>
</gene>
<evidence type="ECO:0000313" key="2">
    <source>
        <dbReference type="EMBL" id="KAK7321434.1"/>
    </source>
</evidence>
<feature type="transmembrane region" description="Helical" evidence="1">
    <location>
        <begin position="55"/>
        <end position="73"/>
    </location>
</feature>
<keyword evidence="1" id="KW-0812">Transmembrane</keyword>
<protein>
    <submittedName>
        <fullName evidence="2">Uncharacterized protein</fullName>
    </submittedName>
</protein>
<keyword evidence="3" id="KW-1185">Reference proteome</keyword>
<name>A0AAN9KQ97_CANGL</name>
<dbReference type="Proteomes" id="UP001367508">
    <property type="component" value="Unassembled WGS sequence"/>
</dbReference>
<reference evidence="2 3" key="1">
    <citation type="submission" date="2024-01" db="EMBL/GenBank/DDBJ databases">
        <title>The genomes of 5 underutilized Papilionoideae crops provide insights into root nodulation and disease resistanc.</title>
        <authorList>
            <person name="Jiang F."/>
        </authorList>
    </citation>
    <scope>NUCLEOTIDE SEQUENCE [LARGE SCALE GENOMIC DNA]</scope>
    <source>
        <strain evidence="2">LVBAO_FW01</strain>
        <tissue evidence="2">Leaves</tissue>
    </source>
</reference>